<keyword evidence="2" id="KW-0238">DNA-binding</keyword>
<keyword evidence="6" id="KW-1185">Reference proteome</keyword>
<dbReference type="SUPFAM" id="SSF51215">
    <property type="entry name" value="Regulatory protein AraC"/>
    <property type="match status" value="1"/>
</dbReference>
<dbReference type="InterPro" id="IPR009057">
    <property type="entry name" value="Homeodomain-like_sf"/>
</dbReference>
<dbReference type="PANTHER" id="PTHR43280">
    <property type="entry name" value="ARAC-FAMILY TRANSCRIPTIONAL REGULATOR"/>
    <property type="match status" value="1"/>
</dbReference>
<dbReference type="Gene3D" id="2.60.120.280">
    <property type="entry name" value="Regulatory protein AraC"/>
    <property type="match status" value="1"/>
</dbReference>
<dbReference type="PROSITE" id="PS01124">
    <property type="entry name" value="HTH_ARAC_FAMILY_2"/>
    <property type="match status" value="1"/>
</dbReference>
<evidence type="ECO:0000256" key="2">
    <source>
        <dbReference type="ARBA" id="ARBA00023125"/>
    </source>
</evidence>
<feature type="domain" description="HTH araC/xylS-type" evidence="4">
    <location>
        <begin position="191"/>
        <end position="289"/>
    </location>
</feature>
<evidence type="ECO:0000256" key="1">
    <source>
        <dbReference type="ARBA" id="ARBA00023015"/>
    </source>
</evidence>
<dbReference type="InterPro" id="IPR018062">
    <property type="entry name" value="HTH_AraC-typ_CS"/>
</dbReference>
<dbReference type="RefSeq" id="WP_155703343.1">
    <property type="nucleotide sequence ID" value="NZ_CP034235.1"/>
</dbReference>
<dbReference type="PROSITE" id="PS00041">
    <property type="entry name" value="HTH_ARAC_FAMILY_1"/>
    <property type="match status" value="1"/>
</dbReference>
<dbReference type="InterPro" id="IPR003313">
    <property type="entry name" value="AraC-bd"/>
</dbReference>
<evidence type="ECO:0000256" key="3">
    <source>
        <dbReference type="ARBA" id="ARBA00023163"/>
    </source>
</evidence>
<dbReference type="InterPro" id="IPR037923">
    <property type="entry name" value="HTH-like"/>
</dbReference>
<evidence type="ECO:0000313" key="5">
    <source>
        <dbReference type="EMBL" id="QGQ98241.1"/>
    </source>
</evidence>
<protein>
    <submittedName>
        <fullName evidence="5">AraC family transcriptional regulator</fullName>
    </submittedName>
</protein>
<evidence type="ECO:0000313" key="6">
    <source>
        <dbReference type="Proteomes" id="UP000426246"/>
    </source>
</evidence>
<dbReference type="Pfam" id="PF02311">
    <property type="entry name" value="AraC_binding"/>
    <property type="match status" value="1"/>
</dbReference>
<accession>A0A6B8RPF6</accession>
<dbReference type="PRINTS" id="PR00032">
    <property type="entry name" value="HTHARAC"/>
</dbReference>
<sequence>MNKDFYLRAARDWTDDSYDIMVTPSLTAKANLHYVQEIGHYRCLASYFTERANLASYLIVYTISGKGYLQYNEKRHTLQQGQVFFISCMDYQYYETDSDELWELLWVHFDGGSSRAFYEQFHLARDPILTLNAHSPVPTLINELLELQIHQDARTELLSSQAIVQILTDLLLHTLNRNQESQTRFLPDSILQTQLFLKDQLHEKISLDRLSAQFSISKFHLAREFKKYTGLTPNEYLINLRINKAKELLKYSEIPVQEIASKVGFDNVSHFINQFKKQENATPLSFRKVWQRPK</sequence>
<dbReference type="InterPro" id="IPR020449">
    <property type="entry name" value="Tscrpt_reg_AraC-type_HTH"/>
</dbReference>
<keyword evidence="3" id="KW-0804">Transcription</keyword>
<dbReference type="Proteomes" id="UP000426246">
    <property type="component" value="Chromosome"/>
</dbReference>
<reference evidence="6" key="1">
    <citation type="submission" date="2018-11" db="EMBL/GenBank/DDBJ databases">
        <title>Complete genome sequence of Paenibacillus sp. ML311-T8.</title>
        <authorList>
            <person name="Nam Y.-D."/>
            <person name="Kang J."/>
            <person name="Chung W.-H."/>
            <person name="Park Y.S."/>
        </authorList>
    </citation>
    <scope>NUCLEOTIDE SEQUENCE [LARGE SCALE GENOMIC DNA]</scope>
    <source>
        <strain evidence="6">ML311-T8</strain>
    </source>
</reference>
<dbReference type="Gene3D" id="1.10.10.60">
    <property type="entry name" value="Homeodomain-like"/>
    <property type="match status" value="2"/>
</dbReference>
<dbReference type="SMART" id="SM00342">
    <property type="entry name" value="HTH_ARAC"/>
    <property type="match status" value="1"/>
</dbReference>
<dbReference type="SUPFAM" id="SSF46689">
    <property type="entry name" value="Homeodomain-like"/>
    <property type="match status" value="2"/>
</dbReference>
<dbReference type="CDD" id="cd06986">
    <property type="entry name" value="cupin_MmsR-like_N"/>
    <property type="match status" value="1"/>
</dbReference>
<dbReference type="EMBL" id="CP034235">
    <property type="protein sequence ID" value="QGQ98241.1"/>
    <property type="molecule type" value="Genomic_DNA"/>
</dbReference>
<gene>
    <name evidence="5" type="ORF">EHS13_26835</name>
</gene>
<dbReference type="KEGG" id="ppsc:EHS13_26835"/>
<dbReference type="PANTHER" id="PTHR43280:SF2">
    <property type="entry name" value="HTH-TYPE TRANSCRIPTIONAL REGULATOR EXSA"/>
    <property type="match status" value="1"/>
</dbReference>
<proteinExistence type="predicted"/>
<dbReference type="InterPro" id="IPR018060">
    <property type="entry name" value="HTH_AraC"/>
</dbReference>
<evidence type="ECO:0000259" key="4">
    <source>
        <dbReference type="PROSITE" id="PS01124"/>
    </source>
</evidence>
<dbReference type="GO" id="GO:0043565">
    <property type="term" value="F:sequence-specific DNA binding"/>
    <property type="evidence" value="ECO:0007669"/>
    <property type="project" value="InterPro"/>
</dbReference>
<dbReference type="Pfam" id="PF12833">
    <property type="entry name" value="HTH_18"/>
    <property type="match status" value="1"/>
</dbReference>
<organism evidence="5 6">
    <name type="scientific">Paenibacillus psychroresistens</name>
    <dbReference type="NCBI Taxonomy" id="1778678"/>
    <lineage>
        <taxon>Bacteria</taxon>
        <taxon>Bacillati</taxon>
        <taxon>Bacillota</taxon>
        <taxon>Bacilli</taxon>
        <taxon>Bacillales</taxon>
        <taxon>Paenibacillaceae</taxon>
        <taxon>Paenibacillus</taxon>
    </lineage>
</organism>
<name>A0A6B8RPF6_9BACL</name>
<dbReference type="OrthoDB" id="9813413at2"/>
<dbReference type="GO" id="GO:0003700">
    <property type="term" value="F:DNA-binding transcription factor activity"/>
    <property type="evidence" value="ECO:0007669"/>
    <property type="project" value="InterPro"/>
</dbReference>
<dbReference type="AlphaFoldDB" id="A0A6B8RPF6"/>
<keyword evidence="1" id="KW-0805">Transcription regulation</keyword>